<protein>
    <submittedName>
        <fullName evidence="5">GFOD2 protein</fullName>
    </submittedName>
</protein>
<dbReference type="InterPro" id="IPR055170">
    <property type="entry name" value="GFO_IDH_MocA-like_dom"/>
</dbReference>
<accession>A0A7K9CBI0</accession>
<dbReference type="GO" id="GO:0030198">
    <property type="term" value="P:extracellular matrix organization"/>
    <property type="evidence" value="ECO:0007669"/>
    <property type="project" value="TreeGrafter"/>
</dbReference>
<dbReference type="InterPro" id="IPR036291">
    <property type="entry name" value="NAD(P)-bd_dom_sf"/>
</dbReference>
<keyword evidence="3" id="KW-0560">Oxidoreductase</keyword>
<keyword evidence="6" id="KW-1185">Reference proteome</keyword>
<organism evidence="5 6">
    <name type="scientific">Psilopogon haemacephalus</name>
    <name type="common">coppersmith barbet</name>
    <dbReference type="NCBI Taxonomy" id="2585815"/>
    <lineage>
        <taxon>Eukaryota</taxon>
        <taxon>Metazoa</taxon>
        <taxon>Chordata</taxon>
        <taxon>Craniata</taxon>
        <taxon>Vertebrata</taxon>
        <taxon>Euteleostomi</taxon>
        <taxon>Archelosauria</taxon>
        <taxon>Archosauria</taxon>
        <taxon>Dinosauria</taxon>
        <taxon>Saurischia</taxon>
        <taxon>Theropoda</taxon>
        <taxon>Coelurosauria</taxon>
        <taxon>Aves</taxon>
        <taxon>Neognathae</taxon>
        <taxon>Neoaves</taxon>
        <taxon>Telluraves</taxon>
        <taxon>Coraciimorphae</taxon>
        <taxon>Piciformes</taxon>
        <taxon>Megalaimidae</taxon>
        <taxon>Psilopogon</taxon>
    </lineage>
</organism>
<gene>
    <name evidence="5" type="primary">Gfod2</name>
    <name evidence="5" type="ORF">PSIHAE_R15180</name>
</gene>
<dbReference type="InterPro" id="IPR050463">
    <property type="entry name" value="Gfo/Idh/MocA_oxidrdct_glycsds"/>
</dbReference>
<evidence type="ECO:0000256" key="2">
    <source>
        <dbReference type="ARBA" id="ARBA00022729"/>
    </source>
</evidence>
<feature type="non-terminal residue" evidence="5">
    <location>
        <position position="313"/>
    </location>
</feature>
<evidence type="ECO:0000256" key="3">
    <source>
        <dbReference type="ARBA" id="ARBA00023002"/>
    </source>
</evidence>
<evidence type="ECO:0000256" key="1">
    <source>
        <dbReference type="ARBA" id="ARBA00010928"/>
    </source>
</evidence>
<dbReference type="Pfam" id="PF22725">
    <property type="entry name" value="GFO_IDH_MocA_C3"/>
    <property type="match status" value="1"/>
</dbReference>
<proteinExistence type="inferred from homology"/>
<name>A0A7K9CBI0_9PICI</name>
<dbReference type="GO" id="GO:0016491">
    <property type="term" value="F:oxidoreductase activity"/>
    <property type="evidence" value="ECO:0007669"/>
    <property type="project" value="UniProtKB-KW"/>
</dbReference>
<feature type="non-terminal residue" evidence="5">
    <location>
        <position position="1"/>
    </location>
</feature>
<keyword evidence="2" id="KW-0732">Signal</keyword>
<dbReference type="PANTHER" id="PTHR43818">
    <property type="entry name" value="BCDNA.GH03377"/>
    <property type="match status" value="1"/>
</dbReference>
<dbReference type="OrthoDB" id="446809at2759"/>
<feature type="domain" description="GFO/IDH/MocA-like oxidoreductase" evidence="4">
    <location>
        <begin position="57"/>
        <end position="188"/>
    </location>
</feature>
<dbReference type="EMBL" id="VWZI01015600">
    <property type="protein sequence ID" value="NXG49272.1"/>
    <property type="molecule type" value="Genomic_DNA"/>
</dbReference>
<comment type="similarity">
    <text evidence="1">Belongs to the Gfo/Idh/MocA family.</text>
</comment>
<dbReference type="SUPFAM" id="SSF51735">
    <property type="entry name" value="NAD(P)-binding Rossmann-fold domains"/>
    <property type="match status" value="1"/>
</dbReference>
<dbReference type="PANTHER" id="PTHR43818:SF8">
    <property type="entry name" value="GLUCOSE-FRUCTOSE OXIDOREDUCTASE DOMAIN-CONTAINING PROTEIN 2"/>
    <property type="match status" value="1"/>
</dbReference>
<evidence type="ECO:0000313" key="5">
    <source>
        <dbReference type="EMBL" id="NXG49272.1"/>
    </source>
</evidence>
<comment type="caution">
    <text evidence="5">The sequence shown here is derived from an EMBL/GenBank/DDBJ whole genome shotgun (WGS) entry which is preliminary data.</text>
</comment>
<dbReference type="GO" id="GO:0031012">
    <property type="term" value="C:extracellular matrix"/>
    <property type="evidence" value="ECO:0007669"/>
    <property type="project" value="TreeGrafter"/>
</dbReference>
<evidence type="ECO:0000313" key="6">
    <source>
        <dbReference type="Proteomes" id="UP000574528"/>
    </source>
</evidence>
<reference evidence="5 6" key="1">
    <citation type="submission" date="2019-09" db="EMBL/GenBank/DDBJ databases">
        <title>Bird 10,000 Genomes (B10K) Project - Family phase.</title>
        <authorList>
            <person name="Zhang G."/>
        </authorList>
    </citation>
    <scope>NUCLEOTIDE SEQUENCE [LARGE SCALE GENOMIC DNA]</scope>
    <source>
        <strain evidence="5">B10K-DU-001-24</strain>
        <tissue evidence="5">Muscle</tissue>
    </source>
</reference>
<dbReference type="Gene3D" id="3.30.360.10">
    <property type="entry name" value="Dihydrodipicolinate Reductase, domain 2"/>
    <property type="match status" value="1"/>
</dbReference>
<evidence type="ECO:0000259" key="4">
    <source>
        <dbReference type="Pfam" id="PF22725"/>
    </source>
</evidence>
<dbReference type="AlphaFoldDB" id="A0A7K9CBI0"/>
<dbReference type="SUPFAM" id="SSF55347">
    <property type="entry name" value="Glyceraldehyde-3-phosphate dehydrogenase-like, C-terminal domain"/>
    <property type="match status" value="1"/>
</dbReference>
<sequence>PRLLGRPAPVLPAGIGKNVVCERAASSLDAFRMVTAARYYPQLLSLVGNALRFLPAFARMRQLLAAGYVGALLVCDARVCGASLLGPTYSWACEELMGGGGLQAVGAYLIDLLSHLVGARARKVHGLLKTFVKQNAAVGGIRRATGDDFCFFQMLLGEEGVCCTVTLNFNMPGAFLHEVMVVGTAGRLVARGADLYGRRNSAPGEELLLADPLSLGQGLPGEGCREVPPLYLKGMAYMVRALRQAFQQQGDRRAWDRSPLAMAASFEESLYMQSMVEAIKKSSRSGEWEAVEVMTQEPDAHQNLCEALQRSNF</sequence>
<dbReference type="Proteomes" id="UP000574528">
    <property type="component" value="Unassembled WGS sequence"/>
</dbReference>